<dbReference type="OrthoDB" id="277490at2759"/>
<dbReference type="Proteomes" id="UP000246078">
    <property type="component" value="Unassembled WGS sequence"/>
</dbReference>
<dbReference type="Pfam" id="PF17171">
    <property type="entry name" value="GST_C_6"/>
    <property type="match status" value="1"/>
</dbReference>
<evidence type="ECO:0000256" key="1">
    <source>
        <dbReference type="SAM" id="MobiDB-lite"/>
    </source>
</evidence>
<feature type="region of interest" description="Disordered" evidence="1">
    <location>
        <begin position="327"/>
        <end position="355"/>
    </location>
</feature>
<organism evidence="4 5">
    <name type="scientific">Trypanosoma cruzi</name>
    <dbReference type="NCBI Taxonomy" id="5693"/>
    <lineage>
        <taxon>Eukaryota</taxon>
        <taxon>Discoba</taxon>
        <taxon>Euglenozoa</taxon>
        <taxon>Kinetoplastea</taxon>
        <taxon>Metakinetoplastina</taxon>
        <taxon>Trypanosomatida</taxon>
        <taxon>Trypanosomatidae</taxon>
        <taxon>Trypanosoma</taxon>
        <taxon>Schizotrypanum</taxon>
    </lineage>
</organism>
<dbReference type="GO" id="GO:0006626">
    <property type="term" value="P:protein targeting to mitochondrion"/>
    <property type="evidence" value="ECO:0007669"/>
    <property type="project" value="TreeGrafter"/>
</dbReference>
<dbReference type="VEuPathDB" id="TriTrypDB:TCSYLVIO_009352"/>
<dbReference type="PANTHER" id="PTHR12289:SF41">
    <property type="entry name" value="FAILED AXON CONNECTIONS-RELATED"/>
    <property type="match status" value="1"/>
</dbReference>
<dbReference type="GO" id="GO:0005741">
    <property type="term" value="C:mitochondrial outer membrane"/>
    <property type="evidence" value="ECO:0007669"/>
    <property type="project" value="TreeGrafter"/>
</dbReference>
<dbReference type="PANTHER" id="PTHR12289">
    <property type="entry name" value="METAXIN RELATED"/>
    <property type="match status" value="1"/>
</dbReference>
<gene>
    <name evidence="4" type="ORF">C3747_80g39</name>
    <name evidence="3" type="ORF">ECC02_002081</name>
</gene>
<accession>A0A2V2WL48</accession>
<evidence type="ECO:0000259" key="2">
    <source>
        <dbReference type="Pfam" id="PF17171"/>
    </source>
</evidence>
<feature type="compositionally biased region" description="Basic and acidic residues" evidence="1">
    <location>
        <begin position="340"/>
        <end position="355"/>
    </location>
</feature>
<dbReference type="AlphaFoldDB" id="A0A2V2WL48"/>
<dbReference type="VEuPathDB" id="TriTrypDB:Tc_MARK_5180"/>
<dbReference type="Proteomes" id="UP000583944">
    <property type="component" value="Unassembled WGS sequence"/>
</dbReference>
<evidence type="ECO:0000313" key="6">
    <source>
        <dbReference type="Proteomes" id="UP000583944"/>
    </source>
</evidence>
<dbReference type="VEuPathDB" id="TriTrypDB:TCDM_04207"/>
<dbReference type="VEuPathDB" id="TriTrypDB:TcCLB.508319.20"/>
<dbReference type="VEuPathDB" id="TriTrypDB:TcCLB.508785.10"/>
<feature type="domain" description="Metaxin glutathione S-transferase" evidence="2">
    <location>
        <begin position="198"/>
        <end position="255"/>
    </location>
</feature>
<comment type="caution">
    <text evidence="4">The sequence shown here is derived from an EMBL/GenBank/DDBJ whole genome shotgun (WGS) entry which is preliminary data.</text>
</comment>
<reference evidence="3 6" key="2">
    <citation type="journal article" date="2019" name="Genome Biol. Evol.">
        <title>Nanopore Sequencing Significantly Improves Genome Assembly of the Protozoan Parasite Trypanosoma cruzi.</title>
        <authorList>
            <person name="Diaz-Viraque F."/>
            <person name="Pita S."/>
            <person name="Greif G."/>
            <person name="de Souza R.C.M."/>
            <person name="Iraola G."/>
            <person name="Robello C."/>
        </authorList>
    </citation>
    <scope>NUCLEOTIDE SEQUENCE [LARGE SCALE GENOMIC DNA]</scope>
    <source>
        <strain evidence="3 6">Berenice</strain>
    </source>
</reference>
<dbReference type="VEuPathDB" id="TriTrypDB:C3747_80g39"/>
<evidence type="ECO:0000313" key="3">
    <source>
        <dbReference type="EMBL" id="KAF5224777.1"/>
    </source>
</evidence>
<evidence type="ECO:0000313" key="5">
    <source>
        <dbReference type="Proteomes" id="UP000246078"/>
    </source>
</evidence>
<dbReference type="VEuPathDB" id="TriTrypDB:BCY84_11557"/>
<dbReference type="VEuPathDB" id="TriTrypDB:TcBrA4_0045390"/>
<proteinExistence type="predicted"/>
<sequence length="355" mass="39124">MATDEMAELPTVTLFRYPACFAIPTADPHALAVECMLRFVGAHFVKRDAPLPVALEVPTRDGSAVGCHENSGVVRKTGVASCLQQIEDSVHVDKDVLPVEKRHLSLCVKILVVNSLLPAFVYLTHCELDLFDHSIRKGVVPKVATLWQRLLGNYRRGVLERSGCCGRYSSVAEALEEAEKGLRALQTLYVGNSNPPGTFFLGTERPCSADALAYAAASSFLHADFANHHASLAVVKMQKRLQGECTTLVKYIERVRQMYFEEYSAFYTLRAAPSCAAGAHSGNLAPEPDDLFKKGRRMVVAWTIGFSLLYFTLSNANLILEALSELQVDEEEEEEEEGKEVERKGGEKNNEKGQG</sequence>
<dbReference type="VEuPathDB" id="TriTrypDB:TcG_04901"/>
<feature type="compositionally biased region" description="Acidic residues" evidence="1">
    <location>
        <begin position="327"/>
        <end position="339"/>
    </location>
</feature>
<evidence type="ECO:0000313" key="4">
    <source>
        <dbReference type="EMBL" id="PWV09311.1"/>
    </source>
</evidence>
<name>A0A2V2WL48_TRYCR</name>
<dbReference type="InterPro" id="IPR050931">
    <property type="entry name" value="Mito_Protein_Transport_Metaxin"/>
</dbReference>
<dbReference type="EMBL" id="PRFC01000080">
    <property type="protein sequence ID" value="PWV09311.1"/>
    <property type="molecule type" value="Genomic_DNA"/>
</dbReference>
<protein>
    <submittedName>
        <fullName evidence="4">Present in the outer mitochondrial membrane proteome 19</fullName>
    </submittedName>
</protein>
<reference evidence="3" key="3">
    <citation type="submission" date="2020-04" db="EMBL/GenBank/DDBJ databases">
        <authorList>
            <person name="Diaz Viraque F."/>
        </authorList>
    </citation>
    <scope>NUCLEOTIDE SEQUENCE</scope>
    <source>
        <strain evidence="3">Berenice</strain>
    </source>
</reference>
<reference evidence="4 5" key="1">
    <citation type="journal article" date="2018" name="Microb. Genom.">
        <title>Expanding an expanded genome: long-read sequencing of Trypanosoma cruzi.</title>
        <authorList>
            <person name="Berna L."/>
            <person name="Rodriguez M."/>
            <person name="Chiribao M.L."/>
            <person name="Parodi-Talice A."/>
            <person name="Pita S."/>
            <person name="Rijo G."/>
            <person name="Alvarez-Valin F."/>
            <person name="Robello C."/>
        </authorList>
    </citation>
    <scope>NUCLEOTIDE SEQUENCE [LARGE SCALE GENOMIC DNA]</scope>
    <source>
        <strain evidence="4 5">TCC</strain>
    </source>
</reference>
<dbReference type="VEuPathDB" id="TriTrypDB:ECC02_002081"/>
<dbReference type="VEuPathDB" id="TriTrypDB:TcYC6_0021850"/>
<dbReference type="InterPro" id="IPR033468">
    <property type="entry name" value="Metaxin_GST"/>
</dbReference>
<dbReference type="EMBL" id="JABDHM010000010">
    <property type="protein sequence ID" value="KAF5224777.1"/>
    <property type="molecule type" value="Genomic_DNA"/>
</dbReference>
<dbReference type="VEuPathDB" id="TriTrypDB:TcCL_ESM08023"/>
<dbReference type="VEuPathDB" id="TriTrypDB:C4B63_43g159"/>